<protein>
    <submittedName>
        <fullName evidence="1">Uncharacterized protein</fullName>
    </submittedName>
</protein>
<organism evidence="1 2">
    <name type="scientific">Murimonas intestini</name>
    <dbReference type="NCBI Taxonomy" id="1337051"/>
    <lineage>
        <taxon>Bacteria</taxon>
        <taxon>Bacillati</taxon>
        <taxon>Bacillota</taxon>
        <taxon>Clostridia</taxon>
        <taxon>Lachnospirales</taxon>
        <taxon>Lachnospiraceae</taxon>
        <taxon>Murimonas</taxon>
    </lineage>
</organism>
<reference evidence="1 2" key="1">
    <citation type="submission" date="2018-05" db="EMBL/GenBank/DDBJ databases">
        <authorList>
            <person name="Goeker M."/>
            <person name="Huntemann M."/>
            <person name="Clum A."/>
            <person name="Pillay M."/>
            <person name="Palaniappan K."/>
            <person name="Varghese N."/>
            <person name="Mikhailova N."/>
            <person name="Stamatis D."/>
            <person name="Reddy T."/>
            <person name="Daum C."/>
            <person name="Shapiro N."/>
            <person name="Ivanova N."/>
            <person name="Kyrpides N."/>
            <person name="Woyke T."/>
        </authorList>
    </citation>
    <scope>NUCLEOTIDE SEQUENCE [LARGE SCALE GENOMIC DNA]</scope>
    <source>
        <strain evidence="1 2">DSM 26524</strain>
    </source>
</reference>
<comment type="caution">
    <text evidence="1">The sequence shown here is derived from an EMBL/GenBank/DDBJ whole genome shotgun (WGS) entry which is preliminary data.</text>
</comment>
<dbReference type="AlphaFoldDB" id="A0AB73SZ64"/>
<name>A0AB73SZ64_9FIRM</name>
<keyword evidence="2" id="KW-1185">Reference proteome</keyword>
<evidence type="ECO:0000313" key="2">
    <source>
        <dbReference type="Proteomes" id="UP000245412"/>
    </source>
</evidence>
<evidence type="ECO:0000313" key="1">
    <source>
        <dbReference type="EMBL" id="PWJ72717.1"/>
    </source>
</evidence>
<dbReference type="RefSeq" id="WP_109748187.1">
    <property type="nucleotide sequence ID" value="NZ_JANKBI010000016.1"/>
</dbReference>
<dbReference type="EMBL" id="QGGY01000016">
    <property type="protein sequence ID" value="PWJ72717.1"/>
    <property type="molecule type" value="Genomic_DNA"/>
</dbReference>
<gene>
    <name evidence="1" type="ORF">C7383_11631</name>
</gene>
<dbReference type="Proteomes" id="UP000245412">
    <property type="component" value="Unassembled WGS sequence"/>
</dbReference>
<accession>A0AB73SZ64</accession>
<sequence>MKLKHLFTPSRTKSTVLLASTILTLTPVTFITSSMPVYATEADTTEVDATETKETQFFFRNIPWYSTKKETEKILTDGGAKIQTAVFKDNILRMDGINYTNIISGTDRVDGGGIVGRYSGINVAGYDVSDTCACYIYSIDENGIIDKSEDNAQFYFGWYTFDSNDYVDVEAVYNDLLQKLSSLYGTGTSNTEDDYFSTTTWHDSSDNQIRLLIGAKNEDYTYVTLGYMVSDADERLDEMQVALDNEAIANEAEKRKSSKDNVSGL</sequence>
<proteinExistence type="predicted"/>